<comment type="pathway">
    <text evidence="1">Cell wall biogenesis; peptidoglycan biosynthesis.</text>
</comment>
<reference evidence="10 11" key="1">
    <citation type="submission" date="2023-03" db="EMBL/GenBank/DDBJ databases">
        <title>Draft assemblies of triclosan tolerant bacteria isolated from returned activated sludge.</title>
        <authorList>
            <person name="Van Hamelsveld S."/>
        </authorList>
    </citation>
    <scope>NUCLEOTIDE SEQUENCE [LARGE SCALE GENOMIC DNA]</scope>
    <source>
        <strain evidence="10 11">GW210010_S58</strain>
    </source>
</reference>
<evidence type="ECO:0000313" key="11">
    <source>
        <dbReference type="Proteomes" id="UP001216674"/>
    </source>
</evidence>
<evidence type="ECO:0000259" key="9">
    <source>
        <dbReference type="Pfam" id="PF00912"/>
    </source>
</evidence>
<keyword evidence="5" id="KW-0808">Transferase</keyword>
<dbReference type="InterPro" id="IPR012338">
    <property type="entry name" value="Beta-lactam/transpept-like"/>
</dbReference>
<evidence type="ECO:0000256" key="3">
    <source>
        <dbReference type="ARBA" id="ARBA00022670"/>
    </source>
</evidence>
<dbReference type="SUPFAM" id="SSF56601">
    <property type="entry name" value="beta-lactamase/transpeptidase-like"/>
    <property type="match status" value="1"/>
</dbReference>
<protein>
    <recommendedName>
        <fullName evidence="7">peptidoglycan glycosyltransferase</fullName>
        <ecNumber evidence="7">2.4.99.28</ecNumber>
    </recommendedName>
</protein>
<feature type="domain" description="Glycosyl transferase family 51" evidence="9">
    <location>
        <begin position="137"/>
        <end position="285"/>
    </location>
</feature>
<evidence type="ECO:0000256" key="1">
    <source>
        <dbReference type="ARBA" id="ARBA00004752"/>
    </source>
</evidence>
<dbReference type="RefSeq" id="WP_276264538.1">
    <property type="nucleotide sequence ID" value="NZ_JARJLM010000158.1"/>
</dbReference>
<dbReference type="PANTHER" id="PTHR32282:SF24">
    <property type="entry name" value="GLYCOSYL TRANSFERASE FAMILY 51 DOMAIN-CONTAINING PROTEIN"/>
    <property type="match status" value="1"/>
</dbReference>
<accession>A0ABT6AKG5</accession>
<name>A0ABT6AKG5_9BURK</name>
<gene>
    <name evidence="10" type="ORF">P3W85_09110</name>
</gene>
<dbReference type="InterPro" id="IPR050396">
    <property type="entry name" value="Glycosyltr_51/Transpeptidase"/>
</dbReference>
<dbReference type="SUPFAM" id="SSF53955">
    <property type="entry name" value="Lysozyme-like"/>
    <property type="match status" value="1"/>
</dbReference>
<keyword evidence="6" id="KW-0511">Multifunctional enzyme</keyword>
<evidence type="ECO:0000256" key="4">
    <source>
        <dbReference type="ARBA" id="ARBA00022676"/>
    </source>
</evidence>
<organism evidence="10 11">
    <name type="scientific">Cupriavidus basilensis</name>
    <dbReference type="NCBI Taxonomy" id="68895"/>
    <lineage>
        <taxon>Bacteria</taxon>
        <taxon>Pseudomonadati</taxon>
        <taxon>Pseudomonadota</taxon>
        <taxon>Betaproteobacteria</taxon>
        <taxon>Burkholderiales</taxon>
        <taxon>Burkholderiaceae</taxon>
        <taxon>Cupriavidus</taxon>
    </lineage>
</organism>
<dbReference type="InterPro" id="IPR023346">
    <property type="entry name" value="Lysozyme-like_dom_sf"/>
</dbReference>
<sequence length="1008" mass="111132">MRRRLWPRLLILALLAGGAYVLGAVVAEELATSRLQARYFAARAKGVAFAVQPGPSDRIRFPEDGPYDVRFGYSRLPQFTELLEARGFRREHQARWSDRMLELTDSGLFAPYREKTHAGLDLLDCNDEPFGPPRLPRRDYASFGAVPPLLVSALLFVENRDLLDPEFPMRNPALDVRRFARAAMDQGMHFFNEKHDAAGGSTLATQIEKYRHSRAGRTGSPREKIRQMASASIRAYLDGPDTVAARQRILVDYLNTVPLSARAGIGEINGLGNGMWAWYGRDFDEANRLLASAVGPGPGAGQAEGEQGQLQARVFKEALSLIIAQRGPSHFLRRNTEALAALTDSHLRLLAAAGAIPPWLRDAALAQPLKLSPAALDRPEISFVARKAISGVRSDLLRYLGLGSSYELDRLDLTAHSTINTALQRVVTDALLAAGTRDGAHAAGLYGHNLLREGDDPGKLAMSFTLYERVAGANLLRVQADNLDLPFDLNRGARLNLGSTAKLRTLVTYLEIISELHEQYAGMSAAQLREVRPAPLDALRLWVVNYLLTASDKSRRAILEAAMQRRYSGGAGEAFFTGGGLQTFTNFERWESLKIMPVEEGFKHSVNLVFIRLMRDIVRYETYRLHPDADEWLNNPDAPQRHAYLVRFADKEGSDYLRAFYLKYQGKTQAEAARRVQEGRTLTPLRLAVTLRSIDPDADLAQFSKAMRAGLPHAPLTDDMLAKMYRKYGQDKFNLNDRGYLAHVHPLELWLLDYLRQRPDASLDEVLRDSTAQRQEVYAWLFKTRHPGGQTRRIRSQLERQAFGEIARRWQRLGYPFSAITASYASAIGAAGDRPAALAELVGIILANGVRQPASALRSLDFAAGTPYETGFGLGTQGTRLLSEDIADVVRAAMIGVVDSGTAGSLKAAMSGSGVVAGGKTGTGDHRFEVYGPGGRLISSRVVSRSATFVFFLGDRYFGNVTAYAHEPYAARYAFTSALSVQLLKSLAPTILPLARDGGTRPALACRH</sequence>
<proteinExistence type="predicted"/>
<evidence type="ECO:0000256" key="7">
    <source>
        <dbReference type="ARBA" id="ARBA00044770"/>
    </source>
</evidence>
<dbReference type="EMBL" id="JARJLM010000158">
    <property type="protein sequence ID" value="MDF3833107.1"/>
    <property type="molecule type" value="Genomic_DNA"/>
</dbReference>
<dbReference type="Gene3D" id="3.40.710.10">
    <property type="entry name" value="DD-peptidase/beta-lactamase superfamily"/>
    <property type="match status" value="1"/>
</dbReference>
<dbReference type="InterPro" id="IPR036950">
    <property type="entry name" value="PBP_transglycosylase"/>
</dbReference>
<keyword evidence="3" id="KW-0645">Protease</keyword>
<dbReference type="EC" id="2.4.99.28" evidence="7"/>
<comment type="caution">
    <text evidence="10">The sequence shown here is derived from an EMBL/GenBank/DDBJ whole genome shotgun (WGS) entry which is preliminary data.</text>
</comment>
<keyword evidence="4" id="KW-0328">Glycosyltransferase</keyword>
<keyword evidence="3" id="KW-0378">Hydrolase</keyword>
<keyword evidence="11" id="KW-1185">Reference proteome</keyword>
<evidence type="ECO:0000313" key="10">
    <source>
        <dbReference type="EMBL" id="MDF3833107.1"/>
    </source>
</evidence>
<evidence type="ECO:0000256" key="8">
    <source>
        <dbReference type="ARBA" id="ARBA00049902"/>
    </source>
</evidence>
<dbReference type="Proteomes" id="UP001216674">
    <property type="component" value="Unassembled WGS sequence"/>
</dbReference>
<dbReference type="PANTHER" id="PTHR32282">
    <property type="entry name" value="BINDING PROTEIN TRANSPEPTIDASE, PUTATIVE-RELATED"/>
    <property type="match status" value="1"/>
</dbReference>
<evidence type="ECO:0000256" key="6">
    <source>
        <dbReference type="ARBA" id="ARBA00023268"/>
    </source>
</evidence>
<comment type="catalytic activity">
    <reaction evidence="8">
        <text>[GlcNAc-(1-&gt;4)-Mur2Ac(oyl-L-Ala-gamma-D-Glu-L-Lys-D-Ala-D-Ala)](n)-di-trans,octa-cis-undecaprenyl diphosphate + beta-D-GlcNAc-(1-&gt;4)-Mur2Ac(oyl-L-Ala-gamma-D-Glu-L-Lys-D-Ala-D-Ala)-di-trans,octa-cis-undecaprenyl diphosphate = [GlcNAc-(1-&gt;4)-Mur2Ac(oyl-L-Ala-gamma-D-Glu-L-Lys-D-Ala-D-Ala)](n+1)-di-trans,octa-cis-undecaprenyl diphosphate + di-trans,octa-cis-undecaprenyl diphosphate + H(+)</text>
        <dbReference type="Rhea" id="RHEA:23708"/>
        <dbReference type="Rhea" id="RHEA-COMP:9602"/>
        <dbReference type="Rhea" id="RHEA-COMP:9603"/>
        <dbReference type="ChEBI" id="CHEBI:15378"/>
        <dbReference type="ChEBI" id="CHEBI:58405"/>
        <dbReference type="ChEBI" id="CHEBI:60033"/>
        <dbReference type="ChEBI" id="CHEBI:78435"/>
        <dbReference type="EC" id="2.4.99.28"/>
    </reaction>
</comment>
<evidence type="ECO:0000256" key="2">
    <source>
        <dbReference type="ARBA" id="ARBA00022645"/>
    </source>
</evidence>
<dbReference type="InterPro" id="IPR001264">
    <property type="entry name" value="Glyco_trans_51"/>
</dbReference>
<dbReference type="Gene3D" id="1.10.3810.10">
    <property type="entry name" value="Biosynthetic peptidoglycan transglycosylase-like"/>
    <property type="match status" value="1"/>
</dbReference>
<keyword evidence="2" id="KW-0121">Carboxypeptidase</keyword>
<evidence type="ECO:0000256" key="5">
    <source>
        <dbReference type="ARBA" id="ARBA00022679"/>
    </source>
</evidence>
<dbReference type="Pfam" id="PF00912">
    <property type="entry name" value="Transgly"/>
    <property type="match status" value="1"/>
</dbReference>